<accession>A0ABR1UML3</accession>
<gene>
    <name evidence="1" type="ORF">PG996_009847</name>
</gene>
<keyword evidence="2" id="KW-1185">Reference proteome</keyword>
<protein>
    <submittedName>
        <fullName evidence="1">Uncharacterized protein</fullName>
    </submittedName>
</protein>
<dbReference type="EMBL" id="JAQQWM010000006">
    <property type="protein sequence ID" value="KAK8059917.1"/>
    <property type="molecule type" value="Genomic_DNA"/>
</dbReference>
<evidence type="ECO:0000313" key="1">
    <source>
        <dbReference type="EMBL" id="KAK8059917.1"/>
    </source>
</evidence>
<reference evidence="1 2" key="1">
    <citation type="submission" date="2023-01" db="EMBL/GenBank/DDBJ databases">
        <title>Analysis of 21 Apiospora genomes using comparative genomics revels a genus with tremendous synthesis potential of carbohydrate active enzymes and secondary metabolites.</title>
        <authorList>
            <person name="Sorensen T."/>
        </authorList>
    </citation>
    <scope>NUCLEOTIDE SEQUENCE [LARGE SCALE GENOMIC DNA]</scope>
    <source>
        <strain evidence="1 2">CBS 83171</strain>
    </source>
</reference>
<organism evidence="1 2">
    <name type="scientific">Apiospora saccharicola</name>
    <dbReference type="NCBI Taxonomy" id="335842"/>
    <lineage>
        <taxon>Eukaryota</taxon>
        <taxon>Fungi</taxon>
        <taxon>Dikarya</taxon>
        <taxon>Ascomycota</taxon>
        <taxon>Pezizomycotina</taxon>
        <taxon>Sordariomycetes</taxon>
        <taxon>Xylariomycetidae</taxon>
        <taxon>Amphisphaeriales</taxon>
        <taxon>Apiosporaceae</taxon>
        <taxon>Apiospora</taxon>
    </lineage>
</organism>
<proteinExistence type="predicted"/>
<evidence type="ECO:0000313" key="2">
    <source>
        <dbReference type="Proteomes" id="UP001446871"/>
    </source>
</evidence>
<name>A0ABR1UML3_9PEZI</name>
<dbReference type="Proteomes" id="UP001446871">
    <property type="component" value="Unassembled WGS sequence"/>
</dbReference>
<sequence>MALASMEGTYFGAGRLQTAACTKRLRPPFWPTLLPVPAAFSKFWMTRTPRTWFLHLALARQQLAI</sequence>
<comment type="caution">
    <text evidence="1">The sequence shown here is derived from an EMBL/GenBank/DDBJ whole genome shotgun (WGS) entry which is preliminary data.</text>
</comment>